<comment type="caution">
    <text evidence="1">The sequence shown here is derived from an EMBL/GenBank/DDBJ whole genome shotgun (WGS) entry which is preliminary data.</text>
</comment>
<sequence length="75" mass="8536">DTFEDPLMLGKGCFWGFFEVSLSRACGMLSRIHVEEECFIGSSNFRRGFRVTLSLRIFRGDFLGFGEICEQADVT</sequence>
<reference evidence="1 2" key="1">
    <citation type="journal article" date="2018" name="Front. Plant Sci.">
        <title>Red Clover (Trifolium pratense) and Zigzag Clover (T. medium) - A Picture of Genomic Similarities and Differences.</title>
        <authorList>
            <person name="Dluhosova J."/>
            <person name="Istvanek J."/>
            <person name="Nedelnik J."/>
            <person name="Repkova J."/>
        </authorList>
    </citation>
    <scope>NUCLEOTIDE SEQUENCE [LARGE SCALE GENOMIC DNA]</scope>
    <source>
        <strain evidence="2">cv. 10/8</strain>
        <tissue evidence="1">Leaf</tissue>
    </source>
</reference>
<evidence type="ECO:0000313" key="2">
    <source>
        <dbReference type="Proteomes" id="UP000265520"/>
    </source>
</evidence>
<evidence type="ECO:0000313" key="1">
    <source>
        <dbReference type="EMBL" id="MCI29759.1"/>
    </source>
</evidence>
<dbReference type="Proteomes" id="UP000265520">
    <property type="component" value="Unassembled WGS sequence"/>
</dbReference>
<organism evidence="1 2">
    <name type="scientific">Trifolium medium</name>
    <dbReference type="NCBI Taxonomy" id="97028"/>
    <lineage>
        <taxon>Eukaryota</taxon>
        <taxon>Viridiplantae</taxon>
        <taxon>Streptophyta</taxon>
        <taxon>Embryophyta</taxon>
        <taxon>Tracheophyta</taxon>
        <taxon>Spermatophyta</taxon>
        <taxon>Magnoliopsida</taxon>
        <taxon>eudicotyledons</taxon>
        <taxon>Gunneridae</taxon>
        <taxon>Pentapetalae</taxon>
        <taxon>rosids</taxon>
        <taxon>fabids</taxon>
        <taxon>Fabales</taxon>
        <taxon>Fabaceae</taxon>
        <taxon>Papilionoideae</taxon>
        <taxon>50 kb inversion clade</taxon>
        <taxon>NPAAA clade</taxon>
        <taxon>Hologalegina</taxon>
        <taxon>IRL clade</taxon>
        <taxon>Trifolieae</taxon>
        <taxon>Trifolium</taxon>
    </lineage>
</organism>
<dbReference type="EMBL" id="LXQA010174824">
    <property type="protein sequence ID" value="MCI29759.1"/>
    <property type="molecule type" value="Genomic_DNA"/>
</dbReference>
<accession>A0A392R0I7</accession>
<proteinExistence type="predicted"/>
<feature type="non-terminal residue" evidence="1">
    <location>
        <position position="1"/>
    </location>
</feature>
<dbReference type="AlphaFoldDB" id="A0A392R0I7"/>
<keyword evidence="2" id="KW-1185">Reference proteome</keyword>
<protein>
    <submittedName>
        <fullName evidence="1">Uncharacterized protein</fullName>
    </submittedName>
</protein>
<name>A0A392R0I7_9FABA</name>